<evidence type="ECO:0000256" key="3">
    <source>
        <dbReference type="HAMAP-Rule" id="MF_02056"/>
    </source>
</evidence>
<dbReference type="PROSITE" id="PS00868">
    <property type="entry name" value="CYS_MET_METAB_PP"/>
    <property type="match status" value="1"/>
</dbReference>
<dbReference type="InterPro" id="IPR054542">
    <property type="entry name" value="Cys_met_metab_PP"/>
</dbReference>
<sequence>MSNKRPLHPSTIAVRTQTERTQQMEHSTPLFLTSSFTFENAESMRAAFADESDDNIYSRYSNPTVDEFAHKIALLEKCEAGFAVASGMAAVFNSFMALLKTGDHLLCCRSMFGGTNTVVTKFLGKFGIEFTLVDAADIDNWEASVKPNTKMLYLETPTNPQLELIDLEKAGRLAKKHNLIFNVDNCFATPFLQTPADFGADLVIHSATKWIDGQGRVLGGVIAGKKELINEVYLFCRNSGPTLSAFNAWVLTKSLETLDVRITRHSANALKVAEKLQKNAQLEWVKYPFLPSHPQHEIAKKQMSAGGGIVCFEIKGGVEAGRKFMDALQLLSLTPNLGDSRSIASHPASTTHSKLSEEERSKVGITPGLIRISVGLEHPDDVIYDIEQALSSIN</sequence>
<dbReference type="InterPro" id="IPR015421">
    <property type="entry name" value="PyrdxlP-dep_Trfase_major"/>
</dbReference>
<reference evidence="5 6" key="1">
    <citation type="submission" date="2023-12" db="EMBL/GenBank/DDBJ databases">
        <title>Genome sequencing and assembly of bacterial species from a model synthetic community.</title>
        <authorList>
            <person name="Hogle S.L."/>
        </authorList>
    </citation>
    <scope>NUCLEOTIDE SEQUENCE [LARGE SCALE GENOMIC DNA]</scope>
    <source>
        <strain evidence="5 6">HAMBI_3031</strain>
    </source>
</reference>
<evidence type="ECO:0000256" key="1">
    <source>
        <dbReference type="ARBA" id="ARBA00001933"/>
    </source>
</evidence>
<dbReference type="PANTHER" id="PTHR11808">
    <property type="entry name" value="TRANS-SULFURATION ENZYME FAMILY MEMBER"/>
    <property type="match status" value="1"/>
</dbReference>
<keyword evidence="6" id="KW-1185">Reference proteome</keyword>
<proteinExistence type="inferred from homology"/>
<dbReference type="SUPFAM" id="SSF53383">
    <property type="entry name" value="PLP-dependent transferases"/>
    <property type="match status" value="1"/>
</dbReference>
<feature type="modified residue" description="N6-(pyridoxal phosphate)lysine" evidence="3">
    <location>
        <position position="209"/>
    </location>
</feature>
<dbReference type="InterPro" id="IPR000277">
    <property type="entry name" value="Cys/Met-Metab_PyrdxlP-dep_enz"/>
</dbReference>
<dbReference type="InterPro" id="IPR006234">
    <property type="entry name" value="O-succ-hSer_sulfhydrylase"/>
</dbReference>
<keyword evidence="3 5" id="KW-0808">Transferase</keyword>
<organism evidence="5 6">
    <name type="scientific">Niabella yanshanensis</name>
    <dbReference type="NCBI Taxonomy" id="577386"/>
    <lineage>
        <taxon>Bacteria</taxon>
        <taxon>Pseudomonadati</taxon>
        <taxon>Bacteroidota</taxon>
        <taxon>Chitinophagia</taxon>
        <taxon>Chitinophagales</taxon>
        <taxon>Chitinophagaceae</taxon>
        <taxon>Niabella</taxon>
    </lineage>
</organism>
<dbReference type="Gene3D" id="3.90.1150.10">
    <property type="entry name" value="Aspartate Aminotransferase, domain 1"/>
    <property type="match status" value="1"/>
</dbReference>
<comment type="subunit">
    <text evidence="3">Homotetramer.</text>
</comment>
<keyword evidence="3" id="KW-0028">Amino-acid biosynthesis</keyword>
<dbReference type="CDD" id="cd00614">
    <property type="entry name" value="CGS_like"/>
    <property type="match status" value="1"/>
</dbReference>
<evidence type="ECO:0000256" key="2">
    <source>
        <dbReference type="ARBA" id="ARBA00022898"/>
    </source>
</evidence>
<evidence type="ECO:0000313" key="5">
    <source>
        <dbReference type="EMBL" id="WQD39035.1"/>
    </source>
</evidence>
<evidence type="ECO:0000313" key="6">
    <source>
        <dbReference type="Proteomes" id="UP001325680"/>
    </source>
</evidence>
<protein>
    <recommendedName>
        <fullName evidence="3">O-succinylhomoserine sulfhydrylase</fullName>
        <shortName evidence="3">OSH sulfhydrylase</shortName>
        <shortName evidence="3">OSHS sulfhydrylase</shortName>
        <ecNumber evidence="3">2.5.1.-</ecNumber>
    </recommendedName>
</protein>
<dbReference type="Pfam" id="PF01053">
    <property type="entry name" value="Cys_Met_Meta_PP"/>
    <property type="match status" value="1"/>
</dbReference>
<comment type="catalytic activity">
    <reaction evidence="3">
        <text>O-succinyl-L-homoserine + hydrogen sulfide = L-homocysteine + succinate</text>
        <dbReference type="Rhea" id="RHEA:27826"/>
        <dbReference type="ChEBI" id="CHEBI:29919"/>
        <dbReference type="ChEBI" id="CHEBI:30031"/>
        <dbReference type="ChEBI" id="CHEBI:57661"/>
        <dbReference type="ChEBI" id="CHEBI:58199"/>
    </reaction>
</comment>
<keyword evidence="2 3" id="KW-0663">Pyridoxal phosphate</keyword>
<keyword evidence="3" id="KW-0486">Methionine biosynthesis</keyword>
<dbReference type="Gene3D" id="3.40.640.10">
    <property type="entry name" value="Type I PLP-dependent aspartate aminotransferase-like (Major domain)"/>
    <property type="match status" value="1"/>
</dbReference>
<name>A0ABZ0W6Z2_9BACT</name>
<dbReference type="PANTHER" id="PTHR11808:SF80">
    <property type="entry name" value="CYSTATHIONINE GAMMA-LYASE"/>
    <property type="match status" value="1"/>
</dbReference>
<dbReference type="InterPro" id="IPR015422">
    <property type="entry name" value="PyrdxlP-dep_Trfase_small"/>
</dbReference>
<dbReference type="EC" id="2.5.1.-" evidence="3"/>
<dbReference type="Proteomes" id="UP001325680">
    <property type="component" value="Chromosome"/>
</dbReference>
<comment type="function">
    <text evidence="3">Catalyzes the formation of L-homocysteine from O-succinyl-L-homoserine (OSHS) and hydrogen sulfide.</text>
</comment>
<dbReference type="EMBL" id="CP139960">
    <property type="protein sequence ID" value="WQD39035.1"/>
    <property type="molecule type" value="Genomic_DNA"/>
</dbReference>
<gene>
    <name evidence="3" type="primary">metZ</name>
    <name evidence="5" type="ORF">U0035_02595</name>
</gene>
<comment type="cofactor">
    <cofactor evidence="1 3 4">
        <name>pyridoxal 5'-phosphate</name>
        <dbReference type="ChEBI" id="CHEBI:597326"/>
    </cofactor>
</comment>
<dbReference type="GO" id="GO:0016740">
    <property type="term" value="F:transferase activity"/>
    <property type="evidence" value="ECO:0007669"/>
    <property type="project" value="UniProtKB-KW"/>
</dbReference>
<dbReference type="RefSeq" id="WP_114792618.1">
    <property type="nucleotide sequence ID" value="NZ_CP139960.1"/>
</dbReference>
<evidence type="ECO:0000256" key="4">
    <source>
        <dbReference type="RuleBase" id="RU362118"/>
    </source>
</evidence>
<comment type="pathway">
    <text evidence="3">Amino-acid biosynthesis; L-methionine biosynthesis via de novo pathway; L-homocysteine from O-succinyl-L-homoserine: step 1/1.</text>
</comment>
<accession>A0ABZ0W6Z2</accession>
<dbReference type="PIRSF" id="PIRSF001434">
    <property type="entry name" value="CGS"/>
    <property type="match status" value="1"/>
</dbReference>
<dbReference type="HAMAP" id="MF_02056">
    <property type="entry name" value="MetZ"/>
    <property type="match status" value="1"/>
</dbReference>
<dbReference type="InterPro" id="IPR015424">
    <property type="entry name" value="PyrdxlP-dep_Trfase"/>
</dbReference>
<comment type="similarity">
    <text evidence="3">Belongs to the trans-sulfuration enzymes family. MetZ subfamily.</text>
</comment>